<feature type="region of interest" description="Disordered" evidence="1">
    <location>
        <begin position="42"/>
        <end position="86"/>
    </location>
</feature>
<proteinExistence type="predicted"/>
<dbReference type="EMBL" id="JAGPXD010000003">
    <property type="protein sequence ID" value="KAH7362426.1"/>
    <property type="molecule type" value="Genomic_DNA"/>
</dbReference>
<comment type="caution">
    <text evidence="2">The sequence shown here is derived from an EMBL/GenBank/DDBJ whole genome shotgun (WGS) entry which is preliminary data.</text>
</comment>
<name>A0A8K0X376_9PEZI</name>
<gene>
    <name evidence="2" type="ORF">B0T11DRAFT_84244</name>
</gene>
<evidence type="ECO:0000313" key="2">
    <source>
        <dbReference type="EMBL" id="KAH7362426.1"/>
    </source>
</evidence>
<reference evidence="2" key="1">
    <citation type="journal article" date="2021" name="Nat. Commun.">
        <title>Genetic determinants of endophytism in the Arabidopsis root mycobiome.</title>
        <authorList>
            <person name="Mesny F."/>
            <person name="Miyauchi S."/>
            <person name="Thiergart T."/>
            <person name="Pickel B."/>
            <person name="Atanasova L."/>
            <person name="Karlsson M."/>
            <person name="Huettel B."/>
            <person name="Barry K.W."/>
            <person name="Haridas S."/>
            <person name="Chen C."/>
            <person name="Bauer D."/>
            <person name="Andreopoulos W."/>
            <person name="Pangilinan J."/>
            <person name="LaButti K."/>
            <person name="Riley R."/>
            <person name="Lipzen A."/>
            <person name="Clum A."/>
            <person name="Drula E."/>
            <person name="Henrissat B."/>
            <person name="Kohler A."/>
            <person name="Grigoriev I.V."/>
            <person name="Martin F.M."/>
            <person name="Hacquard S."/>
        </authorList>
    </citation>
    <scope>NUCLEOTIDE SEQUENCE</scope>
    <source>
        <strain evidence="2">MPI-CAGE-AT-0016</strain>
    </source>
</reference>
<organism evidence="2 3">
    <name type="scientific">Plectosphaerella cucumerina</name>
    <dbReference type="NCBI Taxonomy" id="40658"/>
    <lineage>
        <taxon>Eukaryota</taxon>
        <taxon>Fungi</taxon>
        <taxon>Dikarya</taxon>
        <taxon>Ascomycota</taxon>
        <taxon>Pezizomycotina</taxon>
        <taxon>Sordariomycetes</taxon>
        <taxon>Hypocreomycetidae</taxon>
        <taxon>Glomerellales</taxon>
        <taxon>Plectosphaerellaceae</taxon>
        <taxon>Plectosphaerella</taxon>
    </lineage>
</organism>
<evidence type="ECO:0000313" key="3">
    <source>
        <dbReference type="Proteomes" id="UP000813385"/>
    </source>
</evidence>
<feature type="compositionally biased region" description="Basic residues" evidence="1">
    <location>
        <begin position="55"/>
        <end position="74"/>
    </location>
</feature>
<dbReference type="OrthoDB" id="4844372at2759"/>
<protein>
    <submittedName>
        <fullName evidence="2">Uncharacterized protein</fullName>
    </submittedName>
</protein>
<dbReference type="AlphaFoldDB" id="A0A8K0X376"/>
<feature type="compositionally biased region" description="Basic and acidic residues" evidence="1">
    <location>
        <begin position="44"/>
        <end position="54"/>
    </location>
</feature>
<sequence length="664" mass="76657">MDFIDAKYSAGAAGLSLQAIQKQTMMEPTSRMDRLYNSVNSFHDGFRPGDEPPPKPKHGKRSSASKRRPPKWYHKQPDNHLTRLGAGTHWPMPEVVELDDAPEITEKWRLKLYECFHELDMFVRTRFDHAAFAIRSENVISDEALFNMVEEAWEATTKVEMIKDVFHGTTLPDNPKSGLEAWSEIFQGFSEDSPVPIPSYSLVSEGSHDKFSQFKFFAHRHKVAFQIPALNLEKLTDRRLLLMLIVNRTLETPPYFARIDWEAMQIGRSGRLLSPPFCNGAFMSFFQGRDPNRDWYESGVESECRYLWGGRPESYEIRWHEKPKRLQHAAHGRFLRTDEPHRDSEAWKEDTNKALNQRGLVYGWGEGLLVLQAQTAIYRFCLELCHLAEKRNSDKAKFKMVPLLPAWPWNKKGSWNKNACIKYGKAVRDQNAEMFPEQRMCHFPDILIENAILGNYRMEDQDATFSPDAIRLWRLDSDKRIRSIGGVWAQQLDQTGIEADYQYGCRPTRQPPRSHYEHLSDRCAALHMYLRQRTLLVLESPKEFIAMCRDGYNCHYGWIPAGAGGKDNNQHLLEHMVSTEFNAKKAMANDVIRRCLRFLVFGVEISCALEQLLQELKELMCPGADTPSGQNIEASVFVHPLDDAKTHRAYLNPDSWQRQCSVAL</sequence>
<accession>A0A8K0X376</accession>
<dbReference type="Proteomes" id="UP000813385">
    <property type="component" value="Unassembled WGS sequence"/>
</dbReference>
<evidence type="ECO:0000256" key="1">
    <source>
        <dbReference type="SAM" id="MobiDB-lite"/>
    </source>
</evidence>
<keyword evidence="3" id="KW-1185">Reference proteome</keyword>